<reference evidence="2 3" key="1">
    <citation type="submission" date="2020-08" db="EMBL/GenBank/DDBJ databases">
        <title>Genemic of Streptomyces polyaspartic.</title>
        <authorList>
            <person name="Liu W."/>
        </authorList>
    </citation>
    <scope>NUCLEOTIDE SEQUENCE [LARGE SCALE GENOMIC DNA]</scope>
    <source>
        <strain evidence="2 3">TRM66268-LWL</strain>
    </source>
</reference>
<evidence type="ECO:0000256" key="1">
    <source>
        <dbReference type="SAM" id="MobiDB-lite"/>
    </source>
</evidence>
<dbReference type="Pfam" id="PF05721">
    <property type="entry name" value="PhyH"/>
    <property type="match status" value="1"/>
</dbReference>
<dbReference type="InterPro" id="IPR008775">
    <property type="entry name" value="Phytyl_CoA_dOase-like"/>
</dbReference>
<keyword evidence="2" id="KW-0223">Dioxygenase</keyword>
<sequence length="284" mass="30726">MTSPADPDVLAAFERDSFVVLRDAITPDVRVAARDAAERLLATDTTTGRDRSADGKDGFRGVIALDDAFLPLLANEQVLRAVIALLASTNLHLLSSNLIAMPSLPQGARRTIRVPERHGWHRDMAAANRDLGTDRVPRLAIKCAYFLTDPAPDAGFTMVKPASHHESGPVTVPAGAIDPPGAITPDIGTCDVMLFENRTWHAGGLNSSGHTRLAVMMQYGYRWLAQLDDPAPGLRARSDLTAVEEQLIGGRDRHADGSIAPETTGAEPLRRWWQHLSTTPPRSP</sequence>
<protein>
    <submittedName>
        <fullName evidence="2">Phytanoyl-CoA dioxygenase family protein</fullName>
    </submittedName>
</protein>
<evidence type="ECO:0000313" key="2">
    <source>
        <dbReference type="EMBL" id="MBC9718449.1"/>
    </source>
</evidence>
<gene>
    <name evidence="2" type="ORF">H9Y04_38590</name>
</gene>
<accession>A0ABR7SUH6</accession>
<feature type="region of interest" description="Disordered" evidence="1">
    <location>
        <begin position="251"/>
        <end position="284"/>
    </location>
</feature>
<keyword evidence="2" id="KW-0560">Oxidoreductase</keyword>
<feature type="compositionally biased region" description="Polar residues" evidence="1">
    <location>
        <begin position="275"/>
        <end position="284"/>
    </location>
</feature>
<dbReference type="SUPFAM" id="SSF51197">
    <property type="entry name" value="Clavaminate synthase-like"/>
    <property type="match status" value="1"/>
</dbReference>
<dbReference type="Proteomes" id="UP000642284">
    <property type="component" value="Unassembled WGS sequence"/>
</dbReference>
<name>A0ABR7SUH6_9ACTN</name>
<dbReference type="RefSeq" id="WP_187818879.1">
    <property type="nucleotide sequence ID" value="NZ_JACTVJ010000026.1"/>
</dbReference>
<comment type="caution">
    <text evidence="2">The sequence shown here is derived from an EMBL/GenBank/DDBJ whole genome shotgun (WGS) entry which is preliminary data.</text>
</comment>
<organism evidence="2 3">
    <name type="scientific">Streptomyces polyasparticus</name>
    <dbReference type="NCBI Taxonomy" id="2767826"/>
    <lineage>
        <taxon>Bacteria</taxon>
        <taxon>Bacillati</taxon>
        <taxon>Actinomycetota</taxon>
        <taxon>Actinomycetes</taxon>
        <taxon>Kitasatosporales</taxon>
        <taxon>Streptomycetaceae</taxon>
        <taxon>Streptomyces</taxon>
    </lineage>
</organism>
<evidence type="ECO:0000313" key="3">
    <source>
        <dbReference type="Proteomes" id="UP000642284"/>
    </source>
</evidence>
<dbReference type="Gene3D" id="2.60.120.620">
    <property type="entry name" value="q2cbj1_9rhob like domain"/>
    <property type="match status" value="1"/>
</dbReference>
<keyword evidence="3" id="KW-1185">Reference proteome</keyword>
<dbReference type="GO" id="GO:0051213">
    <property type="term" value="F:dioxygenase activity"/>
    <property type="evidence" value="ECO:0007669"/>
    <property type="project" value="UniProtKB-KW"/>
</dbReference>
<dbReference type="EMBL" id="JACTVJ010000026">
    <property type="protein sequence ID" value="MBC9718449.1"/>
    <property type="molecule type" value="Genomic_DNA"/>
</dbReference>
<proteinExistence type="predicted"/>